<evidence type="ECO:0000313" key="5">
    <source>
        <dbReference type="Proteomes" id="UP001287286"/>
    </source>
</evidence>
<gene>
    <name evidence="4" type="ORF">Purlil1_9878</name>
</gene>
<reference evidence="4 5" key="1">
    <citation type="journal article" date="2024" name="Microbiol. Resour. Announc.">
        <title>Genome annotations for the ascomycete fungi Trichoderma harzianum, Trichoderma aggressivum, and Purpureocillium lilacinum.</title>
        <authorList>
            <person name="Beijen E.P.W."/>
            <person name="Ohm R.A."/>
        </authorList>
    </citation>
    <scope>NUCLEOTIDE SEQUENCE [LARGE SCALE GENOMIC DNA]</scope>
    <source>
        <strain evidence="4 5">CBS 150709</strain>
    </source>
</reference>
<feature type="region of interest" description="Disordered" evidence="2">
    <location>
        <begin position="299"/>
        <end position="318"/>
    </location>
</feature>
<feature type="region of interest" description="Disordered" evidence="2">
    <location>
        <begin position="561"/>
        <end position="618"/>
    </location>
</feature>
<keyword evidence="1" id="KW-0863">Zinc-finger</keyword>
<keyword evidence="5" id="KW-1185">Reference proteome</keyword>
<proteinExistence type="predicted"/>
<accession>A0ABR0BPU1</accession>
<evidence type="ECO:0000313" key="4">
    <source>
        <dbReference type="EMBL" id="KAK4085718.1"/>
    </source>
</evidence>
<feature type="domain" description="SWIM-type" evidence="3">
    <location>
        <begin position="675"/>
        <end position="711"/>
    </location>
</feature>
<feature type="compositionally biased region" description="Low complexity" evidence="2">
    <location>
        <begin position="587"/>
        <end position="597"/>
    </location>
</feature>
<dbReference type="PROSITE" id="PS50966">
    <property type="entry name" value="ZF_SWIM"/>
    <property type="match status" value="1"/>
</dbReference>
<keyword evidence="1" id="KW-0862">Zinc</keyword>
<dbReference type="EMBL" id="JAWRVI010000047">
    <property type="protein sequence ID" value="KAK4085718.1"/>
    <property type="molecule type" value="Genomic_DNA"/>
</dbReference>
<protein>
    <recommendedName>
        <fullName evidence="3">SWIM-type domain-containing protein</fullName>
    </recommendedName>
</protein>
<name>A0ABR0BPU1_PURLI</name>
<evidence type="ECO:0000259" key="3">
    <source>
        <dbReference type="PROSITE" id="PS50966"/>
    </source>
</evidence>
<evidence type="ECO:0000256" key="1">
    <source>
        <dbReference type="PROSITE-ProRule" id="PRU00325"/>
    </source>
</evidence>
<feature type="region of interest" description="Disordered" evidence="2">
    <location>
        <begin position="1002"/>
        <end position="1022"/>
    </location>
</feature>
<sequence length="1022" mass="111219">MPSGPDGALKVLGLALVAHGGHGHTRGHCAFRLGVLETDNQDNGASPPCFLPSWLESTSPAHGKRAPVSPATSMFCPTAYLGTVHGAPVTEWLSREPPPRVHDHPRACPCNFARRPRLIGLSRAACPGRRRLSASTAPRSPPVASHRIPALLGALTLAATAPAAAMAEAHSVSIYFARGAFEADTQTAANSAMLTPAPPLQASHSPRRAMPCRPLRGLLPRFARLTSYVHVGQLLLACAQKHADPGLVAPAGGGRASATSRPTLSRVQSFVVKRDNSSAPTAPACVHGQRGGGVRFRSGRGQRPHLHSATQGGGDPLDRAMRPRCLAMSGPGKVSSTCVHHVVGVTSPDGPQHDPGRPRVRQLGTQPVALCDFWSQTPCTMISTFTSRPPQPQFSNGAGPRCLCTGSIYVHLPCQGVRAQALPFVLLLSLDHQATGVAVGWSLRRANSTWIQRRRRRPSTAGPCPVMTLRDVPPVLGSLQRLHCPSAHSTLPRGHGQHVSGCPAPLLDPPIMASSSGLDPRRKSTLTAAYTAIPYKSWHPPLASLLVSAFFGKNPMSPPISKLSSLSLEEMPPTTRAQTRMASQAAPSNYLSESLSSSDEESDNDYSEDDDEYEEPSAFAKSPTNLIYNLDQLSEQSRHSVRDVFSEPPRIALQRCRRINNTYAFQMTELVTRSIRIRPSRSSGSSPDLSCTCGEDQTPCRHLVWLMDQVVKQTLYDHGAETPLTMTAEGYAEEMGDPFQAIADCHLDVLADALHCQVVDPDVGDELDAHRTIESRELLSSVYDVEPEDFRPDIFTSPRPGRKVVKRHDLDCTVFRMLLDDHHFFQYFLSLSRSTDPINDPFRKVSQRVDRILQTLDAFYAANSTPWPDESPTDVAWAARHIVGSIKLINSAIYTRDRPLEPREALSAARTLVHILEAVVARNHDVRQGESRRARNLYLCLLGDRDTGFVLDQLNLLPEAASQFLHRLDALHDQIGVYGAPATYVEKFRTLLSRLRTSTAGAGLKRGTEGSQGTQRGSKRMK</sequence>
<evidence type="ECO:0000256" key="2">
    <source>
        <dbReference type="SAM" id="MobiDB-lite"/>
    </source>
</evidence>
<keyword evidence="1" id="KW-0479">Metal-binding</keyword>
<feature type="compositionally biased region" description="Acidic residues" evidence="2">
    <location>
        <begin position="598"/>
        <end position="615"/>
    </location>
</feature>
<dbReference type="Proteomes" id="UP001287286">
    <property type="component" value="Unassembled WGS sequence"/>
</dbReference>
<comment type="caution">
    <text evidence="4">The sequence shown here is derived from an EMBL/GenBank/DDBJ whole genome shotgun (WGS) entry which is preliminary data.</text>
</comment>
<feature type="compositionally biased region" description="Low complexity" evidence="2">
    <location>
        <begin position="561"/>
        <end position="573"/>
    </location>
</feature>
<organism evidence="4 5">
    <name type="scientific">Purpureocillium lilacinum</name>
    <name type="common">Paecilomyces lilacinus</name>
    <dbReference type="NCBI Taxonomy" id="33203"/>
    <lineage>
        <taxon>Eukaryota</taxon>
        <taxon>Fungi</taxon>
        <taxon>Dikarya</taxon>
        <taxon>Ascomycota</taxon>
        <taxon>Pezizomycotina</taxon>
        <taxon>Sordariomycetes</taxon>
        <taxon>Hypocreomycetidae</taxon>
        <taxon>Hypocreales</taxon>
        <taxon>Ophiocordycipitaceae</taxon>
        <taxon>Purpureocillium</taxon>
    </lineage>
</organism>
<dbReference type="InterPro" id="IPR007527">
    <property type="entry name" value="Znf_SWIM"/>
</dbReference>
<feature type="compositionally biased region" description="Polar residues" evidence="2">
    <location>
        <begin position="575"/>
        <end position="586"/>
    </location>
</feature>